<feature type="region of interest" description="Disordered" evidence="1">
    <location>
        <begin position="337"/>
        <end position="369"/>
    </location>
</feature>
<evidence type="ECO:0000313" key="3">
    <source>
        <dbReference type="Proteomes" id="UP001153148"/>
    </source>
</evidence>
<protein>
    <submittedName>
        <fullName evidence="2">Uncharacterized protein</fullName>
    </submittedName>
</protein>
<feature type="non-terminal residue" evidence="2">
    <location>
        <position position="369"/>
    </location>
</feature>
<gene>
    <name evidence="2" type="ORF">TPAB3V08_LOCUS3853</name>
</gene>
<proteinExistence type="predicted"/>
<evidence type="ECO:0000256" key="1">
    <source>
        <dbReference type="SAM" id="MobiDB-lite"/>
    </source>
</evidence>
<organism evidence="2 3">
    <name type="scientific">Timema podura</name>
    <name type="common">Walking stick</name>
    <dbReference type="NCBI Taxonomy" id="61482"/>
    <lineage>
        <taxon>Eukaryota</taxon>
        <taxon>Metazoa</taxon>
        <taxon>Ecdysozoa</taxon>
        <taxon>Arthropoda</taxon>
        <taxon>Hexapoda</taxon>
        <taxon>Insecta</taxon>
        <taxon>Pterygota</taxon>
        <taxon>Neoptera</taxon>
        <taxon>Polyneoptera</taxon>
        <taxon>Phasmatodea</taxon>
        <taxon>Timematodea</taxon>
        <taxon>Timematoidea</taxon>
        <taxon>Timematidae</taxon>
        <taxon>Timema</taxon>
    </lineage>
</organism>
<sequence length="369" mass="43497">MADRYERKYVEKEKLTPLGCICKRDNRLIRCVCGYTIVGRLRRTCPVHLNDYDRGLEPSDMVIDNNNKDRPCESDGSVQIIKQMLENKNYKGPTAGRGKYLWRDNAEDENSESDMCIGNDKERPCLWNKKFKEYKNRILQEKNWVEICQFIDDTYENKTTEEKKKTDNWYDKAPSFGMLVLFYDELLLSEAIFKRAHAQRVSLPDNRQSSHARYRFETHIQRPCLWNKKFKEYKNRILQEKNWVEICQFIDDTYENKTTEEKKKTDNWYDKAPSFGMLVLFYDELLLSEAIFKRAHAQRVSLPDNRQSSHARYRCRAGDDQPITHYEDDEDEVFLGFDNTIETYAPPPDGSGEDGDISSTPDDTAPDID</sequence>
<dbReference type="Proteomes" id="UP001153148">
    <property type="component" value="Unassembled WGS sequence"/>
</dbReference>
<keyword evidence="3" id="KW-1185">Reference proteome</keyword>
<evidence type="ECO:0000313" key="2">
    <source>
        <dbReference type="EMBL" id="CAG2056869.1"/>
    </source>
</evidence>
<name>A0ABN7NR61_TIMPD</name>
<accession>A0ABN7NR61</accession>
<comment type="caution">
    <text evidence="2">The sequence shown here is derived from an EMBL/GenBank/DDBJ whole genome shotgun (WGS) entry which is preliminary data.</text>
</comment>
<dbReference type="EMBL" id="CAJPIN010004510">
    <property type="protein sequence ID" value="CAG2056869.1"/>
    <property type="molecule type" value="Genomic_DNA"/>
</dbReference>
<reference evidence="2" key="1">
    <citation type="submission" date="2021-03" db="EMBL/GenBank/DDBJ databases">
        <authorList>
            <person name="Tran Van P."/>
        </authorList>
    </citation>
    <scope>NUCLEOTIDE SEQUENCE</scope>
</reference>